<evidence type="ECO:0000256" key="1">
    <source>
        <dbReference type="SAM" id="MobiDB-lite"/>
    </source>
</evidence>
<evidence type="ECO:0000313" key="4">
    <source>
        <dbReference type="Proteomes" id="UP001565927"/>
    </source>
</evidence>
<dbReference type="Proteomes" id="UP001565927">
    <property type="component" value="Unassembled WGS sequence"/>
</dbReference>
<evidence type="ECO:0000313" key="3">
    <source>
        <dbReference type="EMBL" id="MEZ0164917.1"/>
    </source>
</evidence>
<name>A0ABV4H293_9ACTN</name>
<feature type="domain" description="YcaO" evidence="2">
    <location>
        <begin position="356"/>
        <end position="674"/>
    </location>
</feature>
<dbReference type="RefSeq" id="WP_370441153.1">
    <property type="nucleotide sequence ID" value="NZ_JBGFTU010000008.1"/>
</dbReference>
<comment type="caution">
    <text evidence="3">The sequence shown here is derived from an EMBL/GenBank/DDBJ whole genome shotgun (WGS) entry which is preliminary data.</text>
</comment>
<sequence>MTNGPRGLAPRGPWRLLRDPGGGFLLDDDEDRVRIGERQAHALALLRRRGAVATDDLLSDLGVEPQEVPALAGELADLVRSDVLVRTPGPLRPTVAVEGVGRSATAELRAVLNAAGNPAVDAGAADLVVLTCDDHADPRLPDLLTGRARRSAVLLVRWGAGRCWIGPLIGAGGGHRSAGTCPACLVEALRANAEPDLAGAAHPVGAGVPGVHGAAVGAVAAAVEGVLEELARPPGEGACAGGPSSPQRWRAGIRELRLRTCEVVVHPVPPCPGPAPGSGPAEPAGSEPAGSEPAGSEPTGSDLAGRLAGVVSGLTGFLDHPRVRRAASGRFLATTTHPVRPSSGGAGARRRATASGAGRTAEEALTACLGEAVERFSTVWRPDPDAVVTTTTTLRAAGSRVVLPAAGPRPWREDAVTEFRSVRPVAGGAWPDTWVPAAAVTFGHPDRWAVATARPDSTGCAAGGDVPDAVRRGLAELVERDAVADWWWGREPRTGAAHPDPDGIRAALAAHGRRGWFLDLTHRAGIPVAAAVGVLPDGTGTTLGFGTAATLTGAVVRAGEELLQVLACLEFGDEFGLDGAGTAAWRAEHVEDHPHLLPHGDVRDDPTPVVPAPDVRTDWCSRLAAAGCEVGFVELTHPRAAVPVVRVVSPQLRSWRRPVGPAAPGGANPWDLPV</sequence>
<dbReference type="PANTHER" id="PTHR37809:SF1">
    <property type="entry name" value="RIBOSOMAL PROTEIN S12 METHYLTHIOTRANSFERASE ACCESSORY FACTOR YCAO"/>
    <property type="match status" value="1"/>
</dbReference>
<evidence type="ECO:0000259" key="2">
    <source>
        <dbReference type="PROSITE" id="PS51664"/>
    </source>
</evidence>
<proteinExistence type="predicted"/>
<dbReference type="Pfam" id="PF02624">
    <property type="entry name" value="YcaO"/>
    <property type="match status" value="1"/>
</dbReference>
<protein>
    <submittedName>
        <fullName evidence="3">YcaO-like family protein</fullName>
    </submittedName>
</protein>
<dbReference type="EMBL" id="JBGFTU010000008">
    <property type="protein sequence ID" value="MEZ0164917.1"/>
    <property type="molecule type" value="Genomic_DNA"/>
</dbReference>
<reference evidence="3 4" key="1">
    <citation type="submission" date="2024-07" db="EMBL/GenBank/DDBJ databases">
        <authorList>
            <person name="Thanompreechachai J."/>
            <person name="Duangmal K."/>
        </authorList>
    </citation>
    <scope>NUCLEOTIDE SEQUENCE [LARGE SCALE GENOMIC DNA]</scope>
    <source>
        <strain evidence="3 4">LSe6-4</strain>
    </source>
</reference>
<feature type="region of interest" description="Disordered" evidence="1">
    <location>
        <begin position="271"/>
        <end position="304"/>
    </location>
</feature>
<dbReference type="Gene3D" id="3.30.1330.230">
    <property type="match status" value="1"/>
</dbReference>
<feature type="region of interest" description="Disordered" evidence="1">
    <location>
        <begin position="329"/>
        <end position="359"/>
    </location>
</feature>
<organism evidence="3 4">
    <name type="scientific">Kineococcus halophytocola</name>
    <dbReference type="NCBI Taxonomy" id="3234027"/>
    <lineage>
        <taxon>Bacteria</taxon>
        <taxon>Bacillati</taxon>
        <taxon>Actinomycetota</taxon>
        <taxon>Actinomycetes</taxon>
        <taxon>Kineosporiales</taxon>
        <taxon>Kineosporiaceae</taxon>
        <taxon>Kineococcus</taxon>
    </lineage>
</organism>
<dbReference type="PROSITE" id="PS51664">
    <property type="entry name" value="YCAO"/>
    <property type="match status" value="1"/>
</dbReference>
<dbReference type="PANTHER" id="PTHR37809">
    <property type="entry name" value="RIBOSOMAL PROTEIN S12 METHYLTHIOTRANSFERASE ACCESSORY FACTOR YCAO"/>
    <property type="match status" value="1"/>
</dbReference>
<dbReference type="InterPro" id="IPR003776">
    <property type="entry name" value="YcaO-like_dom"/>
</dbReference>
<keyword evidence="4" id="KW-1185">Reference proteome</keyword>
<gene>
    <name evidence="3" type="ORF">AB2L27_09085</name>
</gene>
<accession>A0ABV4H293</accession>
<feature type="compositionally biased region" description="Low complexity" evidence="1">
    <location>
        <begin position="278"/>
        <end position="298"/>
    </location>
</feature>